<feature type="region of interest" description="Disordered" evidence="1">
    <location>
        <begin position="572"/>
        <end position="688"/>
    </location>
</feature>
<keyword evidence="3" id="KW-1185">Reference proteome</keyword>
<dbReference type="Proteomes" id="UP001218188">
    <property type="component" value="Unassembled WGS sequence"/>
</dbReference>
<name>A0AAD6T0R0_9AGAR</name>
<sequence length="968" mass="106291">MILECPRVDITRLRCTRRECHGGVAHLASPCAGMEEAVSLGAQPEDALLEKEELRCPRDRRRWAPRRPGRLPPPPPAGVVPSPMSLTKGGNVDACGGPRGRERARRGVGRALSLEAVYPLAPPSAVDVAVDEDGSGTACGVGCPRRGATGGNALDRGHAPDVRVQDADVVIRRVRPPELVVAYHRAECWRFAGEWGEDWRRDRIRLEVPHLTIGGNREEGEDCRLQKESGSWRSRASFARSDGLALAGTSSRIRPWMWKVGEGAQGWAAAAKLTSEESPNTWIQIEKRGHNVRVGECVNMTPRRGEEKVAHTRRATVTKSRTMASASHAPHEREKHRTHNENGSNITQDRAYGQQGLYRNVPREQIHLQEWDDGGAQKDGEGRYANSVGRAGLPAEAPTAPDAGDAVTPAPDAEKKENEEGGGEAARDRSVRAPGEWTSGGASALSIVLCDTATSDVVVIIEEERREREKAGARAWGEERGKRMGREDVGTRGSAGGGLGQLHTRRVIGARLRDWLAVAELGSAWALPRSTQNGYGAGRRRYTRKWRARGVSGGVPAPFAWGRARWRRGRIEGARGGERAGRGRGGGGGGGGRVLRQWQLQPPASVRAGVPRTRQHCGVDSARTRGRMATGAVLTGRARARSGVHDGGKEEEGEGGVSSSPRRNGNSESSRRCAARRGKGNGGEDEVKCMGRASEGYPTVPYDNVKLFVPHGKVEPLGARHCPPSPLNASGSRFILHLSAMARIRTRPSPASLLQRLRALRRTSIATSPGMPHPFARVLAVLARRAYKREGEGDLYVTTRIDEKIHEDYEAERISLVTFLDHLEVKLGHTMAMKARQRQYKKCAKKQHIVWHHHYRTDRRMLAERVIQLTLDTLGAERVIRPCLGCGVRHREYYSFRSIGSYERLHRIIVSCLEALGQKKIQKCTGRQDGIDVQKTRLRRISVSVAIMERRRRVTYVDVLANPGKSSG</sequence>
<feature type="compositionally biased region" description="Basic residues" evidence="1">
    <location>
        <begin position="59"/>
        <end position="69"/>
    </location>
</feature>
<feature type="compositionally biased region" description="Basic and acidic residues" evidence="1">
    <location>
        <begin position="572"/>
        <end position="581"/>
    </location>
</feature>
<evidence type="ECO:0000313" key="3">
    <source>
        <dbReference type="Proteomes" id="UP001218188"/>
    </source>
</evidence>
<dbReference type="EMBL" id="JARJCM010000036">
    <property type="protein sequence ID" value="KAJ7037651.1"/>
    <property type="molecule type" value="Genomic_DNA"/>
</dbReference>
<feature type="compositionally biased region" description="Polar residues" evidence="1">
    <location>
        <begin position="657"/>
        <end position="668"/>
    </location>
</feature>
<comment type="caution">
    <text evidence="2">The sequence shown here is derived from an EMBL/GenBank/DDBJ whole genome shotgun (WGS) entry which is preliminary data.</text>
</comment>
<feature type="region of interest" description="Disordered" evidence="1">
    <location>
        <begin position="472"/>
        <end position="497"/>
    </location>
</feature>
<gene>
    <name evidence="2" type="ORF">C8F04DRAFT_1329918</name>
</gene>
<reference evidence="2" key="1">
    <citation type="submission" date="2023-03" db="EMBL/GenBank/DDBJ databases">
        <title>Massive genome expansion in bonnet fungi (Mycena s.s.) driven by repeated elements and novel gene families across ecological guilds.</title>
        <authorList>
            <consortium name="Lawrence Berkeley National Laboratory"/>
            <person name="Harder C.B."/>
            <person name="Miyauchi S."/>
            <person name="Viragh M."/>
            <person name="Kuo A."/>
            <person name="Thoen E."/>
            <person name="Andreopoulos B."/>
            <person name="Lu D."/>
            <person name="Skrede I."/>
            <person name="Drula E."/>
            <person name="Henrissat B."/>
            <person name="Morin E."/>
            <person name="Kohler A."/>
            <person name="Barry K."/>
            <person name="LaButti K."/>
            <person name="Morin E."/>
            <person name="Salamov A."/>
            <person name="Lipzen A."/>
            <person name="Mereny Z."/>
            <person name="Hegedus B."/>
            <person name="Baldrian P."/>
            <person name="Stursova M."/>
            <person name="Weitz H."/>
            <person name="Taylor A."/>
            <person name="Grigoriev I.V."/>
            <person name="Nagy L.G."/>
            <person name="Martin F."/>
            <person name="Kauserud H."/>
        </authorList>
    </citation>
    <scope>NUCLEOTIDE SEQUENCE</scope>
    <source>
        <strain evidence="2">CBHHK200</strain>
    </source>
</reference>
<organism evidence="2 3">
    <name type="scientific">Mycena alexandri</name>
    <dbReference type="NCBI Taxonomy" id="1745969"/>
    <lineage>
        <taxon>Eukaryota</taxon>
        <taxon>Fungi</taxon>
        <taxon>Dikarya</taxon>
        <taxon>Basidiomycota</taxon>
        <taxon>Agaricomycotina</taxon>
        <taxon>Agaricomycetes</taxon>
        <taxon>Agaricomycetidae</taxon>
        <taxon>Agaricales</taxon>
        <taxon>Marasmiineae</taxon>
        <taxon>Mycenaceae</taxon>
        <taxon>Mycena</taxon>
    </lineage>
</organism>
<protein>
    <submittedName>
        <fullName evidence="2">Uncharacterized protein</fullName>
    </submittedName>
</protein>
<feature type="compositionally biased region" description="Basic and acidic residues" evidence="1">
    <location>
        <begin position="412"/>
        <end position="431"/>
    </location>
</feature>
<evidence type="ECO:0000313" key="2">
    <source>
        <dbReference type="EMBL" id="KAJ7037651.1"/>
    </source>
</evidence>
<proteinExistence type="predicted"/>
<feature type="region of interest" description="Disordered" evidence="1">
    <location>
        <begin position="59"/>
        <end position="101"/>
    </location>
</feature>
<feature type="compositionally biased region" description="Basic and acidic residues" evidence="1">
    <location>
        <begin position="369"/>
        <end position="382"/>
    </location>
</feature>
<dbReference type="AlphaFoldDB" id="A0AAD6T0R0"/>
<evidence type="ECO:0000256" key="1">
    <source>
        <dbReference type="SAM" id="MobiDB-lite"/>
    </source>
</evidence>
<feature type="compositionally biased region" description="Gly residues" evidence="1">
    <location>
        <begin position="583"/>
        <end position="593"/>
    </location>
</feature>
<feature type="region of interest" description="Disordered" evidence="1">
    <location>
        <begin position="304"/>
        <end position="348"/>
    </location>
</feature>
<accession>A0AAD6T0R0</accession>
<feature type="compositionally biased region" description="Basic and acidic residues" evidence="1">
    <location>
        <begin position="472"/>
        <end position="490"/>
    </location>
</feature>
<feature type="region of interest" description="Disordered" evidence="1">
    <location>
        <begin position="369"/>
        <end position="437"/>
    </location>
</feature>